<dbReference type="FunFam" id="1.25.40.90:FF:000005">
    <property type="entry name" value="Clathrin assembly protein AP180"/>
    <property type="match status" value="1"/>
</dbReference>
<dbReference type="GO" id="GO:0005794">
    <property type="term" value="C:Golgi apparatus"/>
    <property type="evidence" value="ECO:0007669"/>
    <property type="project" value="UniProtKB-SubCell"/>
</dbReference>
<dbReference type="GO" id="GO:0000149">
    <property type="term" value="F:SNARE binding"/>
    <property type="evidence" value="ECO:0007669"/>
    <property type="project" value="TreeGrafter"/>
</dbReference>
<sequence>MGTASVHKSWRKAYGAIKDSATVGLAKVNSGGRDHKDLDVAVVKATTHVERPPKERHLAAIFTATSSSRSLADVSYCVHALARRLSKTRNWVVALKTLIVIHRTLRDGDAAFREELLSYRRRGHALQMSNFKDDSSPLAWDCSAWVRTYALYLEERLECFRVLRYDIESERLRPVEGNAKGQSRTRSIGKDDLLEQLPALQQLLFRLVGCQVENSFSLLTCFGGNLPETEEELQFAAEEEDEPETPTTADLLGLHEVNPAVAALEESNALALAIVPPGKFQETETEISATFISDMKFARNRIRSCCAGGSNTPAIGFGEITGSSGWELTLVTAPTTSTSSQLTDCKLAGGFDKLLLDSLYDDAAWRQQATADAYGNGQVDPFAMSNGVAPPTGVQMSMMAQQQQFQAPYNGAAASQFHNPFGDAYSVVPFHGSSSLI</sequence>
<dbReference type="InterPro" id="IPR013809">
    <property type="entry name" value="ENTH"/>
</dbReference>
<feature type="domain" description="ENTH" evidence="9">
    <location>
        <begin position="30"/>
        <end position="167"/>
    </location>
</feature>
<evidence type="ECO:0000313" key="11">
    <source>
        <dbReference type="Proteomes" id="UP001054889"/>
    </source>
</evidence>
<comment type="subcellular location">
    <subcellularLocation>
        <location evidence="1">Cytoplasmic vesicle</location>
        <location evidence="1">Clathrin-coated vesicle</location>
    </subcellularLocation>
    <subcellularLocation>
        <location evidence="2">Golgi apparatus</location>
    </subcellularLocation>
    <subcellularLocation>
        <location evidence="3">Membrane</location>
        <location evidence="3">Clathrin-coated pit</location>
    </subcellularLocation>
</comment>
<keyword evidence="8" id="KW-0968">Cytoplasmic vesicle</keyword>
<dbReference type="GO" id="GO:0048268">
    <property type="term" value="P:clathrin coat assembly"/>
    <property type="evidence" value="ECO:0007669"/>
    <property type="project" value="InterPro"/>
</dbReference>
<dbReference type="GO" id="GO:0005905">
    <property type="term" value="C:clathrin-coated pit"/>
    <property type="evidence" value="ECO:0007669"/>
    <property type="project" value="UniProtKB-SubCell"/>
</dbReference>
<dbReference type="PANTHER" id="PTHR22951:SF85">
    <property type="entry name" value="OS06G0699800 PROTEIN"/>
    <property type="match status" value="1"/>
</dbReference>
<accession>A0AAV5CHP6</accession>
<dbReference type="Gene3D" id="1.25.40.90">
    <property type="match status" value="1"/>
</dbReference>
<evidence type="ECO:0000313" key="10">
    <source>
        <dbReference type="EMBL" id="GJM97546.1"/>
    </source>
</evidence>
<dbReference type="SMART" id="SM00273">
    <property type="entry name" value="ENTH"/>
    <property type="match status" value="1"/>
</dbReference>
<keyword evidence="11" id="KW-1185">Reference proteome</keyword>
<dbReference type="GO" id="GO:0072583">
    <property type="term" value="P:clathrin-dependent endocytosis"/>
    <property type="evidence" value="ECO:0007669"/>
    <property type="project" value="InterPro"/>
</dbReference>
<dbReference type="SUPFAM" id="SSF48464">
    <property type="entry name" value="ENTH/VHS domain"/>
    <property type="match status" value="1"/>
</dbReference>
<dbReference type="AlphaFoldDB" id="A0AAV5CHP6"/>
<proteinExistence type="predicted"/>
<evidence type="ECO:0000259" key="9">
    <source>
        <dbReference type="PROSITE" id="PS50942"/>
    </source>
</evidence>
<keyword evidence="6" id="KW-0472">Membrane</keyword>
<keyword evidence="7" id="KW-0168">Coated pit</keyword>
<dbReference type="Proteomes" id="UP001054889">
    <property type="component" value="Unassembled WGS sequence"/>
</dbReference>
<evidence type="ECO:0000256" key="5">
    <source>
        <dbReference type="ARBA" id="ARBA00023034"/>
    </source>
</evidence>
<dbReference type="InterPro" id="IPR048050">
    <property type="entry name" value="ANTH_N_plant"/>
</dbReference>
<comment type="caution">
    <text evidence="10">The sequence shown here is derived from an EMBL/GenBank/DDBJ whole genome shotgun (WGS) entry which is preliminary data.</text>
</comment>
<evidence type="ECO:0000256" key="8">
    <source>
        <dbReference type="ARBA" id="ARBA00023329"/>
    </source>
</evidence>
<evidence type="ECO:0000256" key="3">
    <source>
        <dbReference type="ARBA" id="ARBA00004600"/>
    </source>
</evidence>
<dbReference type="CDD" id="cd03564">
    <property type="entry name" value="ANTH_N"/>
    <property type="match status" value="1"/>
</dbReference>
<dbReference type="InterPro" id="IPR011417">
    <property type="entry name" value="ANTH_dom"/>
</dbReference>
<dbReference type="InterPro" id="IPR008942">
    <property type="entry name" value="ENTH_VHS"/>
</dbReference>
<dbReference type="GO" id="GO:0005546">
    <property type="term" value="F:phosphatidylinositol-4,5-bisphosphate binding"/>
    <property type="evidence" value="ECO:0007669"/>
    <property type="project" value="TreeGrafter"/>
</dbReference>
<dbReference type="PROSITE" id="PS50942">
    <property type="entry name" value="ENTH"/>
    <property type="match status" value="1"/>
</dbReference>
<organism evidence="10 11">
    <name type="scientific">Eleusine coracana subsp. coracana</name>
    <dbReference type="NCBI Taxonomy" id="191504"/>
    <lineage>
        <taxon>Eukaryota</taxon>
        <taxon>Viridiplantae</taxon>
        <taxon>Streptophyta</taxon>
        <taxon>Embryophyta</taxon>
        <taxon>Tracheophyta</taxon>
        <taxon>Spermatophyta</taxon>
        <taxon>Magnoliopsida</taxon>
        <taxon>Liliopsida</taxon>
        <taxon>Poales</taxon>
        <taxon>Poaceae</taxon>
        <taxon>PACMAD clade</taxon>
        <taxon>Chloridoideae</taxon>
        <taxon>Cynodonteae</taxon>
        <taxon>Eleusininae</taxon>
        <taxon>Eleusine</taxon>
    </lineage>
</organism>
<reference evidence="10" key="1">
    <citation type="journal article" date="2018" name="DNA Res.">
        <title>Multiple hybrid de novo genome assembly of finger millet, an orphan allotetraploid crop.</title>
        <authorList>
            <person name="Hatakeyama M."/>
            <person name="Aluri S."/>
            <person name="Balachadran M.T."/>
            <person name="Sivarajan S.R."/>
            <person name="Patrignani A."/>
            <person name="Gruter S."/>
            <person name="Poveda L."/>
            <person name="Shimizu-Inatsugi R."/>
            <person name="Baeten J."/>
            <person name="Francoijs K.J."/>
            <person name="Nataraja K.N."/>
            <person name="Reddy Y.A.N."/>
            <person name="Phadnis S."/>
            <person name="Ravikumar R.L."/>
            <person name="Schlapbach R."/>
            <person name="Sreeman S.M."/>
            <person name="Shimizu K.K."/>
        </authorList>
    </citation>
    <scope>NUCLEOTIDE SEQUENCE</scope>
</reference>
<keyword evidence="5" id="KW-0333">Golgi apparatus</keyword>
<dbReference type="EMBL" id="BQKI01000007">
    <property type="protein sequence ID" value="GJM97546.1"/>
    <property type="molecule type" value="Genomic_DNA"/>
</dbReference>
<evidence type="ECO:0000256" key="2">
    <source>
        <dbReference type="ARBA" id="ARBA00004555"/>
    </source>
</evidence>
<keyword evidence="4" id="KW-0254">Endocytosis</keyword>
<evidence type="ECO:0000256" key="1">
    <source>
        <dbReference type="ARBA" id="ARBA00004132"/>
    </source>
</evidence>
<dbReference type="Pfam" id="PF07651">
    <property type="entry name" value="ANTH"/>
    <property type="match status" value="1"/>
</dbReference>
<protein>
    <recommendedName>
        <fullName evidence="9">ENTH domain-containing protein</fullName>
    </recommendedName>
</protein>
<evidence type="ECO:0000256" key="6">
    <source>
        <dbReference type="ARBA" id="ARBA00023136"/>
    </source>
</evidence>
<dbReference type="GO" id="GO:0006900">
    <property type="term" value="P:vesicle budding from membrane"/>
    <property type="evidence" value="ECO:0007669"/>
    <property type="project" value="TreeGrafter"/>
</dbReference>
<gene>
    <name evidence="10" type="primary">ga14480</name>
    <name evidence="10" type="ORF">PR202_ga14480</name>
</gene>
<dbReference type="PANTHER" id="PTHR22951">
    <property type="entry name" value="CLATHRIN ASSEMBLY PROTEIN"/>
    <property type="match status" value="1"/>
</dbReference>
<evidence type="ECO:0000256" key="4">
    <source>
        <dbReference type="ARBA" id="ARBA00022583"/>
    </source>
</evidence>
<name>A0AAV5CHP6_ELECO</name>
<evidence type="ECO:0000256" key="7">
    <source>
        <dbReference type="ARBA" id="ARBA00023176"/>
    </source>
</evidence>
<dbReference type="GO" id="GO:0030136">
    <property type="term" value="C:clathrin-coated vesicle"/>
    <property type="evidence" value="ECO:0007669"/>
    <property type="project" value="UniProtKB-SubCell"/>
</dbReference>
<dbReference type="InterPro" id="IPR045192">
    <property type="entry name" value="AP180-like"/>
</dbReference>
<dbReference type="GO" id="GO:0005545">
    <property type="term" value="F:1-phosphatidylinositol binding"/>
    <property type="evidence" value="ECO:0007669"/>
    <property type="project" value="TreeGrafter"/>
</dbReference>
<reference evidence="10" key="2">
    <citation type="submission" date="2021-12" db="EMBL/GenBank/DDBJ databases">
        <title>Resequencing data analysis of finger millet.</title>
        <authorList>
            <person name="Hatakeyama M."/>
            <person name="Aluri S."/>
            <person name="Balachadran M.T."/>
            <person name="Sivarajan S.R."/>
            <person name="Poveda L."/>
            <person name="Shimizu-Inatsugi R."/>
            <person name="Schlapbach R."/>
            <person name="Sreeman S.M."/>
            <person name="Shimizu K.K."/>
        </authorList>
    </citation>
    <scope>NUCLEOTIDE SEQUENCE</scope>
</reference>
<dbReference type="GO" id="GO:0032050">
    <property type="term" value="F:clathrin heavy chain binding"/>
    <property type="evidence" value="ECO:0007669"/>
    <property type="project" value="TreeGrafter"/>
</dbReference>